<evidence type="ECO:0000313" key="1">
    <source>
        <dbReference type="EMBL" id="RNA07592.1"/>
    </source>
</evidence>
<reference evidence="1 2" key="1">
    <citation type="journal article" date="2018" name="Sci. Rep.">
        <title>Genomic signatures of local adaptation to the degree of environmental predictability in rotifers.</title>
        <authorList>
            <person name="Franch-Gras L."/>
            <person name="Hahn C."/>
            <person name="Garcia-Roger E.M."/>
            <person name="Carmona M.J."/>
            <person name="Serra M."/>
            <person name="Gomez A."/>
        </authorList>
    </citation>
    <scope>NUCLEOTIDE SEQUENCE [LARGE SCALE GENOMIC DNA]</scope>
    <source>
        <strain evidence="1">HYR1</strain>
    </source>
</reference>
<gene>
    <name evidence="1" type="ORF">BpHYR1_035957</name>
</gene>
<proteinExistence type="predicted"/>
<dbReference type="Proteomes" id="UP000276133">
    <property type="component" value="Unassembled WGS sequence"/>
</dbReference>
<organism evidence="1 2">
    <name type="scientific">Brachionus plicatilis</name>
    <name type="common">Marine rotifer</name>
    <name type="synonym">Brachionus muelleri</name>
    <dbReference type="NCBI Taxonomy" id="10195"/>
    <lineage>
        <taxon>Eukaryota</taxon>
        <taxon>Metazoa</taxon>
        <taxon>Spiralia</taxon>
        <taxon>Gnathifera</taxon>
        <taxon>Rotifera</taxon>
        <taxon>Eurotatoria</taxon>
        <taxon>Monogononta</taxon>
        <taxon>Pseudotrocha</taxon>
        <taxon>Ploima</taxon>
        <taxon>Brachionidae</taxon>
        <taxon>Brachionus</taxon>
    </lineage>
</organism>
<dbReference type="EMBL" id="REGN01006989">
    <property type="protein sequence ID" value="RNA07592.1"/>
    <property type="molecule type" value="Genomic_DNA"/>
</dbReference>
<dbReference type="AlphaFoldDB" id="A0A3M7Q8R3"/>
<accession>A0A3M7Q8R3</accession>
<evidence type="ECO:0000313" key="2">
    <source>
        <dbReference type="Proteomes" id="UP000276133"/>
    </source>
</evidence>
<comment type="caution">
    <text evidence="1">The sequence shown here is derived from an EMBL/GenBank/DDBJ whole genome shotgun (WGS) entry which is preliminary data.</text>
</comment>
<name>A0A3M7Q8R3_BRAPC</name>
<protein>
    <submittedName>
        <fullName evidence="1">Uncharacterized protein</fullName>
    </submittedName>
</protein>
<keyword evidence="2" id="KW-1185">Reference proteome</keyword>
<sequence length="93" mass="11197">MNYMRNKKFELFCLNFDSIKTHELKFLPFSYFLGDLFKNKTFRITNFSSEFKIMLITRLYLTNNAIFFYGRCLVHLAGYYRQNEEAGCNPANY</sequence>